<proteinExistence type="predicted"/>
<accession>A0AAN7AD07</accession>
<evidence type="ECO:0000313" key="2">
    <source>
        <dbReference type="Proteomes" id="UP001302126"/>
    </source>
</evidence>
<gene>
    <name evidence="1" type="ORF">QBC35DRAFT_455669</name>
</gene>
<keyword evidence="2" id="KW-1185">Reference proteome</keyword>
<dbReference type="EMBL" id="MU864507">
    <property type="protein sequence ID" value="KAK4184071.1"/>
    <property type="molecule type" value="Genomic_DNA"/>
</dbReference>
<organism evidence="1 2">
    <name type="scientific">Podospora australis</name>
    <dbReference type="NCBI Taxonomy" id="1536484"/>
    <lineage>
        <taxon>Eukaryota</taxon>
        <taxon>Fungi</taxon>
        <taxon>Dikarya</taxon>
        <taxon>Ascomycota</taxon>
        <taxon>Pezizomycotina</taxon>
        <taxon>Sordariomycetes</taxon>
        <taxon>Sordariomycetidae</taxon>
        <taxon>Sordariales</taxon>
        <taxon>Podosporaceae</taxon>
        <taxon>Podospora</taxon>
    </lineage>
</organism>
<dbReference type="AlphaFoldDB" id="A0AAN7AD07"/>
<name>A0AAN7AD07_9PEZI</name>
<evidence type="ECO:0000313" key="1">
    <source>
        <dbReference type="EMBL" id="KAK4184071.1"/>
    </source>
</evidence>
<reference evidence="1" key="1">
    <citation type="journal article" date="2023" name="Mol. Phylogenet. Evol.">
        <title>Genome-scale phylogeny and comparative genomics of the fungal order Sordariales.</title>
        <authorList>
            <person name="Hensen N."/>
            <person name="Bonometti L."/>
            <person name="Westerberg I."/>
            <person name="Brannstrom I.O."/>
            <person name="Guillou S."/>
            <person name="Cros-Aarteil S."/>
            <person name="Calhoun S."/>
            <person name="Haridas S."/>
            <person name="Kuo A."/>
            <person name="Mondo S."/>
            <person name="Pangilinan J."/>
            <person name="Riley R."/>
            <person name="LaButti K."/>
            <person name="Andreopoulos B."/>
            <person name="Lipzen A."/>
            <person name="Chen C."/>
            <person name="Yan M."/>
            <person name="Daum C."/>
            <person name="Ng V."/>
            <person name="Clum A."/>
            <person name="Steindorff A."/>
            <person name="Ohm R.A."/>
            <person name="Martin F."/>
            <person name="Silar P."/>
            <person name="Natvig D.O."/>
            <person name="Lalanne C."/>
            <person name="Gautier V."/>
            <person name="Ament-Velasquez S.L."/>
            <person name="Kruys A."/>
            <person name="Hutchinson M.I."/>
            <person name="Powell A.J."/>
            <person name="Barry K."/>
            <person name="Miller A.N."/>
            <person name="Grigoriev I.V."/>
            <person name="Debuchy R."/>
            <person name="Gladieux P."/>
            <person name="Hiltunen Thoren M."/>
            <person name="Johannesson H."/>
        </authorList>
    </citation>
    <scope>NUCLEOTIDE SEQUENCE</scope>
    <source>
        <strain evidence="1">PSN309</strain>
    </source>
</reference>
<sequence length="171" mass="18672">MHEDLAQVTHPNPVLASPNPAAILHSESDPVRGYHVCTAYLPLETPRTSPALTPKRLVEAARYEFREWSSSIKRQAAFTAINTSDLVDQLGALNVLVAASPLLAGGPDSCLYTDVLVKHWRNASDREFIDKILGGNLPTMALLLGLSPPGPFSSRVLDTHHSRMHWGSDDD</sequence>
<reference evidence="1" key="2">
    <citation type="submission" date="2023-05" db="EMBL/GenBank/DDBJ databases">
        <authorList>
            <consortium name="Lawrence Berkeley National Laboratory"/>
            <person name="Steindorff A."/>
            <person name="Hensen N."/>
            <person name="Bonometti L."/>
            <person name="Westerberg I."/>
            <person name="Brannstrom I.O."/>
            <person name="Guillou S."/>
            <person name="Cros-Aarteil S."/>
            <person name="Calhoun S."/>
            <person name="Haridas S."/>
            <person name="Kuo A."/>
            <person name="Mondo S."/>
            <person name="Pangilinan J."/>
            <person name="Riley R."/>
            <person name="Labutti K."/>
            <person name="Andreopoulos B."/>
            <person name="Lipzen A."/>
            <person name="Chen C."/>
            <person name="Yanf M."/>
            <person name="Daum C."/>
            <person name="Ng V."/>
            <person name="Clum A."/>
            <person name="Ohm R."/>
            <person name="Martin F."/>
            <person name="Silar P."/>
            <person name="Natvig D."/>
            <person name="Lalanne C."/>
            <person name="Gautier V."/>
            <person name="Ament-Velasquez S.L."/>
            <person name="Kruys A."/>
            <person name="Hutchinson M.I."/>
            <person name="Powell A.J."/>
            <person name="Barry K."/>
            <person name="Miller A.N."/>
            <person name="Grigoriev I.V."/>
            <person name="Debuchy R."/>
            <person name="Gladieux P."/>
            <person name="Thoren M.H."/>
            <person name="Johannesson H."/>
        </authorList>
    </citation>
    <scope>NUCLEOTIDE SEQUENCE</scope>
    <source>
        <strain evidence="1">PSN309</strain>
    </source>
</reference>
<protein>
    <submittedName>
        <fullName evidence="1">Uncharacterized protein</fullName>
    </submittedName>
</protein>
<dbReference type="Proteomes" id="UP001302126">
    <property type="component" value="Unassembled WGS sequence"/>
</dbReference>
<comment type="caution">
    <text evidence="1">The sequence shown here is derived from an EMBL/GenBank/DDBJ whole genome shotgun (WGS) entry which is preliminary data.</text>
</comment>